<evidence type="ECO:0000313" key="1">
    <source>
        <dbReference type="EMBL" id="KAL0929744.1"/>
    </source>
</evidence>
<name>A0ACC3YD27_COLTU</name>
<gene>
    <name evidence="1" type="ORF">CTRU02_215387</name>
</gene>
<dbReference type="EMBL" id="VUJX02000015">
    <property type="protein sequence ID" value="KAL0929744.1"/>
    <property type="molecule type" value="Genomic_DNA"/>
</dbReference>
<reference evidence="1 2" key="1">
    <citation type="journal article" date="2020" name="Phytopathology">
        <title>Genome Sequence Resources of Colletotrichum truncatum, C. plurivorum, C. musicola, and C. sojae: Four Species Pathogenic to Soybean (Glycine max).</title>
        <authorList>
            <person name="Rogerio F."/>
            <person name="Boufleur T.R."/>
            <person name="Ciampi-Guillardi M."/>
            <person name="Sukno S.A."/>
            <person name="Thon M.R."/>
            <person name="Massola Junior N.S."/>
            <person name="Baroncelli R."/>
        </authorList>
    </citation>
    <scope>NUCLEOTIDE SEQUENCE [LARGE SCALE GENOMIC DNA]</scope>
    <source>
        <strain evidence="1 2">CMES1059</strain>
    </source>
</reference>
<dbReference type="Proteomes" id="UP000805649">
    <property type="component" value="Unassembled WGS sequence"/>
</dbReference>
<organism evidence="1 2">
    <name type="scientific">Colletotrichum truncatum</name>
    <name type="common">Anthracnose fungus</name>
    <name type="synonym">Colletotrichum capsici</name>
    <dbReference type="NCBI Taxonomy" id="5467"/>
    <lineage>
        <taxon>Eukaryota</taxon>
        <taxon>Fungi</taxon>
        <taxon>Dikarya</taxon>
        <taxon>Ascomycota</taxon>
        <taxon>Pezizomycotina</taxon>
        <taxon>Sordariomycetes</taxon>
        <taxon>Hypocreomycetidae</taxon>
        <taxon>Glomerellales</taxon>
        <taxon>Glomerellaceae</taxon>
        <taxon>Colletotrichum</taxon>
        <taxon>Colletotrichum truncatum species complex</taxon>
    </lineage>
</organism>
<comment type="caution">
    <text evidence="1">The sequence shown here is derived from an EMBL/GenBank/DDBJ whole genome shotgun (WGS) entry which is preliminary data.</text>
</comment>
<accession>A0ACC3YD27</accession>
<evidence type="ECO:0000313" key="2">
    <source>
        <dbReference type="Proteomes" id="UP000805649"/>
    </source>
</evidence>
<protein>
    <submittedName>
        <fullName evidence="1">Uncharacterized protein</fullName>
    </submittedName>
</protein>
<sequence>MLLLLSLLAVGFNLCIAAALAPLGVLTQVSGFGSNPAGLKMFIYVPQKTVSSPGIVVTLHGASGNAQQAYTSTPYASLAEQYGFIVIYPESPQGAWDATSSSSTMRDGGGASQSIATMTRYVINVYNADTTKIFASGISSGGSMANTLAGTYPDLFKGVNIYSSGSSIDIRSMYPGFGGSYPKVQLYLGSEDKVIGSAAFNRTLAMWAPVLGYDANPDKVLGNNPITGWTKYVLGSKLEGIWAEGVGHPVYIQGAEDMKWWGFA</sequence>
<proteinExistence type="predicted"/>
<keyword evidence="2" id="KW-1185">Reference proteome</keyword>